<proteinExistence type="predicted"/>
<feature type="domain" description="Bacteriophage T5 Orf172 DNA-binding" evidence="2">
    <location>
        <begin position="429"/>
        <end position="526"/>
    </location>
</feature>
<dbReference type="Proteomes" id="UP000813444">
    <property type="component" value="Unassembled WGS sequence"/>
</dbReference>
<dbReference type="OrthoDB" id="3511049at2759"/>
<feature type="compositionally biased region" description="Basic and acidic residues" evidence="1">
    <location>
        <begin position="285"/>
        <end position="297"/>
    </location>
</feature>
<comment type="caution">
    <text evidence="3">The sequence shown here is derived from an EMBL/GenBank/DDBJ whole genome shotgun (WGS) entry which is preliminary data.</text>
</comment>
<evidence type="ECO:0000313" key="4">
    <source>
        <dbReference type="Proteomes" id="UP000813444"/>
    </source>
</evidence>
<dbReference type="EMBL" id="JAGPNK010000017">
    <property type="protein sequence ID" value="KAH7306020.1"/>
    <property type="molecule type" value="Genomic_DNA"/>
</dbReference>
<feature type="region of interest" description="Disordered" evidence="1">
    <location>
        <begin position="351"/>
        <end position="382"/>
    </location>
</feature>
<evidence type="ECO:0000256" key="1">
    <source>
        <dbReference type="SAM" id="MobiDB-lite"/>
    </source>
</evidence>
<feature type="region of interest" description="Disordered" evidence="1">
    <location>
        <begin position="137"/>
        <end position="173"/>
    </location>
</feature>
<feature type="region of interest" description="Disordered" evidence="1">
    <location>
        <begin position="215"/>
        <end position="236"/>
    </location>
</feature>
<protein>
    <recommendedName>
        <fullName evidence="2">Bacteriophage T5 Orf172 DNA-binding domain-containing protein</fullName>
    </recommendedName>
</protein>
<evidence type="ECO:0000259" key="2">
    <source>
        <dbReference type="Pfam" id="PF10544"/>
    </source>
</evidence>
<name>A0A8K0WLW0_9HYPO</name>
<feature type="compositionally biased region" description="Polar residues" evidence="1">
    <location>
        <begin position="215"/>
        <end position="225"/>
    </location>
</feature>
<evidence type="ECO:0000313" key="3">
    <source>
        <dbReference type="EMBL" id="KAH7306020.1"/>
    </source>
</evidence>
<reference evidence="3" key="1">
    <citation type="journal article" date="2021" name="Nat. Commun.">
        <title>Genetic determinants of endophytism in the Arabidopsis root mycobiome.</title>
        <authorList>
            <person name="Mesny F."/>
            <person name="Miyauchi S."/>
            <person name="Thiergart T."/>
            <person name="Pickel B."/>
            <person name="Atanasova L."/>
            <person name="Karlsson M."/>
            <person name="Huettel B."/>
            <person name="Barry K.W."/>
            <person name="Haridas S."/>
            <person name="Chen C."/>
            <person name="Bauer D."/>
            <person name="Andreopoulos W."/>
            <person name="Pangilinan J."/>
            <person name="LaButti K."/>
            <person name="Riley R."/>
            <person name="Lipzen A."/>
            <person name="Clum A."/>
            <person name="Drula E."/>
            <person name="Henrissat B."/>
            <person name="Kohler A."/>
            <person name="Grigoriev I.V."/>
            <person name="Martin F.M."/>
            <person name="Hacquard S."/>
        </authorList>
    </citation>
    <scope>NUCLEOTIDE SEQUENCE</scope>
    <source>
        <strain evidence="3">MPI-CAGE-CH-0235</strain>
    </source>
</reference>
<keyword evidence="4" id="KW-1185">Reference proteome</keyword>
<dbReference type="AlphaFoldDB" id="A0A8K0WLW0"/>
<dbReference type="InterPro" id="IPR018306">
    <property type="entry name" value="Phage_T5_Orf172_DNA-bd"/>
</dbReference>
<dbReference type="Pfam" id="PF10544">
    <property type="entry name" value="T5orf172"/>
    <property type="match status" value="1"/>
</dbReference>
<accession>A0A8K0WLW0</accession>
<sequence length="699" mass="77899">MALAFADINDRLQVYVKDDLWQCLGNNIQNERCGIFRGGKKRFADRAAIDLVKDLRHILHKDAGNDEESRTDKRNVRNILERLCCAYHVDAITDMIHAHLEASATKDDLFGPTALSVMAENSRSSSSSIIFDIQIKREGAGSDSDSQESGRGSPRRPGPSTIQPTPPRYRLSNWRESGKSFEDVYSSTPDSVLSSKGSTFTFRSPDDQITPMTNFSTSSSFSDYPTKNEEASPIYSRTRRATRASIMNADEIDIKIEEAEDEEPFLAGGGPSPRRTLFGGRMPPKKTETEAHKTEETEAKEEEPSILSSRSLRHAAPSPMTRARSSRMAAMITSDEHPAKEAEALRSFQPLGTAPESPEVSEIGNDKQPDSSNGFHQEVPSIEDLKKRYKGLKLKKYPGPKKDLMKEIRRMIDNKATSGEQFKVDKKSGTVYVASMKNKGSKEIIDFLFKIGKTEQELQGRHGDHLPCVGPMVAKSAKGISAFRVETLIKLDLAPQRVKFTCKCQQKHNEIFLTTREHILNTVELWLRFAPVLDKERLGEANEAYDVLSKARQVYDILANAGGIVQAFEALMKLPAKGNLVLLDEGLKMRKAQEAKSEARPLAPLAVVLDAALIDELQSRMGTAAITEASHSNSDKKSKPGKVLQALKPKTLVKVIRQKVKPTKSRQAQSESAEDLDLRQDTVVRISRRRTRVVIRLRV</sequence>
<feature type="region of interest" description="Disordered" evidence="1">
    <location>
        <begin position="259"/>
        <end position="323"/>
    </location>
</feature>
<gene>
    <name evidence="3" type="ORF">B0I35DRAFT_483758</name>
</gene>
<organism evidence="3 4">
    <name type="scientific">Stachybotrys elegans</name>
    <dbReference type="NCBI Taxonomy" id="80388"/>
    <lineage>
        <taxon>Eukaryota</taxon>
        <taxon>Fungi</taxon>
        <taxon>Dikarya</taxon>
        <taxon>Ascomycota</taxon>
        <taxon>Pezizomycotina</taxon>
        <taxon>Sordariomycetes</taxon>
        <taxon>Hypocreomycetidae</taxon>
        <taxon>Hypocreales</taxon>
        <taxon>Stachybotryaceae</taxon>
        <taxon>Stachybotrys</taxon>
    </lineage>
</organism>